<accession>A0ABN7RQ02</accession>
<feature type="compositionally biased region" description="Acidic residues" evidence="1">
    <location>
        <begin position="51"/>
        <end position="68"/>
    </location>
</feature>
<name>A0ABN7RQ02_OIKDI</name>
<feature type="compositionally biased region" description="Polar residues" evidence="1">
    <location>
        <begin position="156"/>
        <end position="166"/>
    </location>
</feature>
<sequence length="232" mass="26474">MLWHRVSTLFHYIAYINIADEQKYAKNNQEYKKKIKENNKLNTKQMILLDSDGDSDNDPKPEDDDCQDPDFKDYCVLDATNSTKKKSKKKLSSGNNQQRVSKRRSGANFLSNVTQDTELSVLPSVHSSAYESPQARTYRELKEDIVEKQKEFEAQMDSSRASTDFSNPYEPGNFDSLYERGRSTIDDYSDAPSTPFSQIGQGGRRNVSPAIPKENGFVFPKVEENDFSSSYT</sequence>
<reference evidence="2 3" key="1">
    <citation type="submission" date="2021-04" db="EMBL/GenBank/DDBJ databases">
        <authorList>
            <person name="Bliznina A."/>
        </authorList>
    </citation>
    <scope>NUCLEOTIDE SEQUENCE [LARGE SCALE GENOMIC DNA]</scope>
</reference>
<keyword evidence="3" id="KW-1185">Reference proteome</keyword>
<feature type="region of interest" description="Disordered" evidence="1">
    <location>
        <begin position="153"/>
        <end position="213"/>
    </location>
</feature>
<organism evidence="2 3">
    <name type="scientific">Oikopleura dioica</name>
    <name type="common">Tunicate</name>
    <dbReference type="NCBI Taxonomy" id="34765"/>
    <lineage>
        <taxon>Eukaryota</taxon>
        <taxon>Metazoa</taxon>
        <taxon>Chordata</taxon>
        <taxon>Tunicata</taxon>
        <taxon>Appendicularia</taxon>
        <taxon>Copelata</taxon>
        <taxon>Oikopleuridae</taxon>
        <taxon>Oikopleura</taxon>
    </lineage>
</organism>
<protein>
    <submittedName>
        <fullName evidence="2">Oidioi.mRNA.OKI2018_I69.PAR.g10251.t1.cds</fullName>
    </submittedName>
</protein>
<evidence type="ECO:0000313" key="3">
    <source>
        <dbReference type="Proteomes" id="UP001158576"/>
    </source>
</evidence>
<dbReference type="EMBL" id="OU015568">
    <property type="protein sequence ID" value="CAG5082989.1"/>
    <property type="molecule type" value="Genomic_DNA"/>
</dbReference>
<gene>
    <name evidence="2" type="ORF">OKIOD_LOCUS1809</name>
</gene>
<feature type="region of interest" description="Disordered" evidence="1">
    <location>
        <begin position="43"/>
        <end position="111"/>
    </location>
</feature>
<evidence type="ECO:0000313" key="2">
    <source>
        <dbReference type="EMBL" id="CAG5082989.1"/>
    </source>
</evidence>
<proteinExistence type="predicted"/>
<dbReference type="Proteomes" id="UP001158576">
    <property type="component" value="Chromosome PAR"/>
</dbReference>
<evidence type="ECO:0000256" key="1">
    <source>
        <dbReference type="SAM" id="MobiDB-lite"/>
    </source>
</evidence>